<gene>
    <name evidence="3" type="ORF">ACFQ5G_01560</name>
</gene>
<accession>A0ABW4A0L9</accession>
<comment type="caution">
    <text evidence="3">The sequence shown here is derived from an EMBL/GenBank/DDBJ whole genome shotgun (WGS) entry which is preliminary data.</text>
</comment>
<dbReference type="Pfam" id="PF14362">
    <property type="entry name" value="DUF4407"/>
    <property type="match status" value="1"/>
</dbReference>
<reference evidence="4" key="1">
    <citation type="journal article" date="2019" name="Int. J. Syst. Evol. Microbiol.">
        <title>The Global Catalogue of Microorganisms (GCM) 10K type strain sequencing project: providing services to taxonomists for standard genome sequencing and annotation.</title>
        <authorList>
            <consortium name="The Broad Institute Genomics Platform"/>
            <consortium name="The Broad Institute Genome Sequencing Center for Infectious Disease"/>
            <person name="Wu L."/>
            <person name="Ma J."/>
        </authorList>
    </citation>
    <scope>NUCLEOTIDE SEQUENCE [LARGE SCALE GENOMIC DNA]</scope>
    <source>
        <strain evidence="4">CCM 7526</strain>
    </source>
</reference>
<keyword evidence="2" id="KW-1133">Transmembrane helix</keyword>
<keyword evidence="2" id="KW-0472">Membrane</keyword>
<proteinExistence type="predicted"/>
<evidence type="ECO:0000256" key="2">
    <source>
        <dbReference type="SAM" id="Phobius"/>
    </source>
</evidence>
<feature type="transmembrane region" description="Helical" evidence="2">
    <location>
        <begin position="39"/>
        <end position="60"/>
    </location>
</feature>
<dbReference type="InterPro" id="IPR025519">
    <property type="entry name" value="DUF4407"/>
</dbReference>
<feature type="transmembrane region" description="Helical" evidence="2">
    <location>
        <begin position="67"/>
        <end position="86"/>
    </location>
</feature>
<feature type="transmembrane region" description="Helical" evidence="2">
    <location>
        <begin position="106"/>
        <end position="129"/>
    </location>
</feature>
<keyword evidence="4" id="KW-1185">Reference proteome</keyword>
<evidence type="ECO:0000313" key="4">
    <source>
        <dbReference type="Proteomes" id="UP001597183"/>
    </source>
</evidence>
<keyword evidence="2" id="KW-0812">Transmembrane</keyword>
<feature type="region of interest" description="Disordered" evidence="1">
    <location>
        <begin position="425"/>
        <end position="449"/>
    </location>
</feature>
<dbReference type="EMBL" id="JBHTMK010000004">
    <property type="protein sequence ID" value="MFD1364024.1"/>
    <property type="molecule type" value="Genomic_DNA"/>
</dbReference>
<dbReference type="RefSeq" id="WP_317794060.1">
    <property type="nucleotide sequence ID" value="NZ_AP028461.1"/>
</dbReference>
<protein>
    <submittedName>
        <fullName evidence="3">DUF4407 domain-containing protein</fullName>
    </submittedName>
</protein>
<organism evidence="3 4">
    <name type="scientific">Actinoplanes sichuanensis</name>
    <dbReference type="NCBI Taxonomy" id="512349"/>
    <lineage>
        <taxon>Bacteria</taxon>
        <taxon>Bacillati</taxon>
        <taxon>Actinomycetota</taxon>
        <taxon>Actinomycetes</taxon>
        <taxon>Micromonosporales</taxon>
        <taxon>Micromonosporaceae</taxon>
        <taxon>Actinoplanes</taxon>
    </lineage>
</organism>
<name>A0ABW4A0L9_9ACTN</name>
<evidence type="ECO:0000256" key="1">
    <source>
        <dbReference type="SAM" id="MobiDB-lite"/>
    </source>
</evidence>
<sequence length="449" mass="49245">MTTDTGPAAPDRGPGRLLRRFTGVDESLLDWVPQERPRYSRLGAIVLNTGLMAAFSLLVALQSVVDVPVAVLIPVALAWGLFIVTFDGWLVATTHGVGSYSRFPVLLPRLLVSLLLGSVIAEPLVLWVFRPAIDAEIMTQRVSEQSEYESRLRLCNSTSGETANPACAGYLLNVASADPIRDELTRTSAQRATVSAEITRYRSAWSKLQETAKAECAGTGSTGRAGEGPACKQLRAEADRYLDLVKTEQTRLNGLDSTILRLNTALGDASEKQEQQTNVAIASRVAEWRAADGQIGLLDRAAALTRLGERSGAVMAAQWLLRMLFILIDCLPVLTAFLGRGTTYDQLLSRRLTTARLIHDQKIDLRERQEAAELALRVRKAEAYRRREMDDLDAGERSDRAAREAGVDEQIEALAARLRGDPVTWRVPPARPKRAEQPGIFAAERATHP</sequence>
<dbReference type="Proteomes" id="UP001597183">
    <property type="component" value="Unassembled WGS sequence"/>
</dbReference>
<evidence type="ECO:0000313" key="3">
    <source>
        <dbReference type="EMBL" id="MFD1364024.1"/>
    </source>
</evidence>